<keyword evidence="3" id="KW-1185">Reference proteome</keyword>
<dbReference type="Pfam" id="PF12937">
    <property type="entry name" value="F-box-like"/>
    <property type="match status" value="1"/>
</dbReference>
<dbReference type="Proteomes" id="UP001151582">
    <property type="component" value="Unassembled WGS sequence"/>
</dbReference>
<feature type="domain" description="F-box" evidence="1">
    <location>
        <begin position="1"/>
        <end position="46"/>
    </location>
</feature>
<dbReference type="EMBL" id="JANBQB010001597">
    <property type="protein sequence ID" value="KAJ1970863.1"/>
    <property type="molecule type" value="Genomic_DNA"/>
</dbReference>
<name>A0A9W8AVM6_9FUNG</name>
<reference evidence="2" key="1">
    <citation type="submission" date="2022-07" db="EMBL/GenBank/DDBJ databases">
        <title>Phylogenomic reconstructions and comparative analyses of Kickxellomycotina fungi.</title>
        <authorList>
            <person name="Reynolds N.K."/>
            <person name="Stajich J.E."/>
            <person name="Barry K."/>
            <person name="Grigoriev I.V."/>
            <person name="Crous P."/>
            <person name="Smith M.E."/>
        </authorList>
    </citation>
    <scope>NUCLEOTIDE SEQUENCE</scope>
    <source>
        <strain evidence="2">RSA 567</strain>
    </source>
</reference>
<gene>
    <name evidence="2" type="ORF">H4R34_005927</name>
</gene>
<dbReference type="InterPro" id="IPR036047">
    <property type="entry name" value="F-box-like_dom_sf"/>
</dbReference>
<dbReference type="SUPFAM" id="SSF81383">
    <property type="entry name" value="F-box domain"/>
    <property type="match status" value="1"/>
</dbReference>
<evidence type="ECO:0000259" key="1">
    <source>
        <dbReference type="PROSITE" id="PS50181"/>
    </source>
</evidence>
<evidence type="ECO:0000313" key="2">
    <source>
        <dbReference type="EMBL" id="KAJ1970863.1"/>
    </source>
</evidence>
<dbReference type="InterPro" id="IPR001810">
    <property type="entry name" value="F-box_dom"/>
</dbReference>
<dbReference type="AlphaFoldDB" id="A0A9W8AVM6"/>
<sequence>MNLHDLSEQVVAQICEYLTVQEVLCLARVNRTLYQKCQSELVWKQRLLDDFGDCQVI</sequence>
<dbReference type="Gene3D" id="1.20.1280.50">
    <property type="match status" value="1"/>
</dbReference>
<dbReference type="OrthoDB" id="26525at2759"/>
<accession>A0A9W8AVM6</accession>
<proteinExistence type="predicted"/>
<comment type="caution">
    <text evidence="2">The sequence shown here is derived from an EMBL/GenBank/DDBJ whole genome shotgun (WGS) entry which is preliminary data.</text>
</comment>
<evidence type="ECO:0000313" key="3">
    <source>
        <dbReference type="Proteomes" id="UP001151582"/>
    </source>
</evidence>
<dbReference type="PROSITE" id="PS50181">
    <property type="entry name" value="FBOX"/>
    <property type="match status" value="1"/>
</dbReference>
<protein>
    <recommendedName>
        <fullName evidence="1">F-box domain-containing protein</fullName>
    </recommendedName>
</protein>
<feature type="non-terminal residue" evidence="2">
    <location>
        <position position="57"/>
    </location>
</feature>
<organism evidence="2 3">
    <name type="scientific">Dimargaris verticillata</name>
    <dbReference type="NCBI Taxonomy" id="2761393"/>
    <lineage>
        <taxon>Eukaryota</taxon>
        <taxon>Fungi</taxon>
        <taxon>Fungi incertae sedis</taxon>
        <taxon>Zoopagomycota</taxon>
        <taxon>Kickxellomycotina</taxon>
        <taxon>Dimargaritomycetes</taxon>
        <taxon>Dimargaritales</taxon>
        <taxon>Dimargaritaceae</taxon>
        <taxon>Dimargaris</taxon>
    </lineage>
</organism>